<dbReference type="GO" id="GO:0009636">
    <property type="term" value="P:response to toxic substance"/>
    <property type="evidence" value="ECO:0007669"/>
    <property type="project" value="TreeGrafter"/>
</dbReference>
<dbReference type="EMBL" id="AP017313">
    <property type="protein sequence ID" value="BAU55796.1"/>
    <property type="molecule type" value="Genomic_DNA"/>
</dbReference>
<dbReference type="AlphaFoldDB" id="A0A120MYT3"/>
<proteinExistence type="predicted"/>
<dbReference type="RefSeq" id="WP_096354253.1">
    <property type="nucleotide sequence ID" value="NZ_AP017313.1"/>
</dbReference>
<evidence type="ECO:0000313" key="1">
    <source>
        <dbReference type="EMBL" id="BAU55796.1"/>
    </source>
</evidence>
<dbReference type="PANTHER" id="PTHR37810:SF5">
    <property type="entry name" value="IMMUNITY PROTEIN SDPI"/>
    <property type="match status" value="1"/>
</dbReference>
<organism evidence="1 2">
    <name type="scientific">Mucilaginibacter gotjawali</name>
    <dbReference type="NCBI Taxonomy" id="1550579"/>
    <lineage>
        <taxon>Bacteria</taxon>
        <taxon>Pseudomonadati</taxon>
        <taxon>Bacteroidota</taxon>
        <taxon>Sphingobacteriia</taxon>
        <taxon>Sphingobacteriales</taxon>
        <taxon>Sphingobacteriaceae</taxon>
        <taxon>Mucilaginibacter</taxon>
    </lineage>
</organism>
<dbReference type="InterPro" id="IPR012867">
    <property type="entry name" value="DUF1648"/>
</dbReference>
<gene>
    <name evidence="1" type="primary">sdpI</name>
    <name evidence="1" type="ORF">MgSA37_03988</name>
</gene>
<name>A0A120MYT3_9SPHI</name>
<dbReference type="Proteomes" id="UP000218263">
    <property type="component" value="Chromosome"/>
</dbReference>
<dbReference type="KEGG" id="mgot:MgSA37_03988"/>
<dbReference type="Pfam" id="PF13630">
    <property type="entry name" value="SdpI"/>
    <property type="match status" value="1"/>
</dbReference>
<sequence>MKKFTLLDGAALVVWLLPVVYIWILFPSLPQTVPVHYGINGTVDRYGSKNEFLIGPIILTGVSALVYLLLKFLPAIDPKKQIRYGEGTFQKLGLGLVVFMAALNIGIAYATAHHGFPIEKLLFPVIGLLFAFIGNMMNSIKPNYFAGIRTPWTLESEDNWRATHRLAGKIWFVGGLLITMVMLILPATIATILFTSFVVIMALIPVIYSFVYFKKHQVNQNS</sequence>
<protein>
    <submittedName>
        <fullName evidence="1">Immunity protein SdpI</fullName>
    </submittedName>
</protein>
<dbReference type="PIRSF" id="PIRSF038959">
    <property type="entry name" value="SdpI"/>
    <property type="match status" value="1"/>
</dbReference>
<dbReference type="InterPro" id="IPR026272">
    <property type="entry name" value="SdpI"/>
</dbReference>
<dbReference type="Pfam" id="PF07853">
    <property type="entry name" value="DUF1648"/>
    <property type="match status" value="1"/>
</dbReference>
<reference evidence="1 2" key="1">
    <citation type="submission" date="2015-12" db="EMBL/GenBank/DDBJ databases">
        <title>Genome sequence of Mucilaginibacter gotjawali.</title>
        <authorList>
            <person name="Lee J.S."/>
            <person name="Lee K.C."/>
            <person name="Kim K.K."/>
            <person name="Lee B.W."/>
        </authorList>
    </citation>
    <scope>NUCLEOTIDE SEQUENCE [LARGE SCALE GENOMIC DNA]</scope>
    <source>
        <strain evidence="1 2">SA3-7</strain>
    </source>
</reference>
<dbReference type="OrthoDB" id="9808690at2"/>
<evidence type="ECO:0000313" key="2">
    <source>
        <dbReference type="Proteomes" id="UP000218263"/>
    </source>
</evidence>
<accession>A0A120MYT3</accession>
<dbReference type="PANTHER" id="PTHR37810">
    <property type="entry name" value="IMMUNITY PROTEIN SDPI"/>
    <property type="match status" value="1"/>
</dbReference>
<dbReference type="InterPro" id="IPR025962">
    <property type="entry name" value="SdpI/YhfL"/>
</dbReference>
<keyword evidence="2" id="KW-1185">Reference proteome</keyword>